<reference evidence="2 3" key="1">
    <citation type="submission" date="2019-05" db="EMBL/GenBank/DDBJ databases">
        <title>Thiomicrorhabdus sediminis sp. nov, a novel sulfur-oxidizing bacterium isolated from coastal sediment.</title>
        <authorList>
            <person name="Liu X."/>
        </authorList>
    </citation>
    <scope>NUCLEOTIDE SEQUENCE [LARGE SCALE GENOMIC DNA]</scope>
    <source>
        <strain evidence="2 3">G1</strain>
    </source>
</reference>
<dbReference type="Proteomes" id="UP000304864">
    <property type="component" value="Chromosome"/>
</dbReference>
<evidence type="ECO:0000259" key="1">
    <source>
        <dbReference type="SMART" id="SM00852"/>
    </source>
</evidence>
<dbReference type="SUPFAM" id="SSF53218">
    <property type="entry name" value="Molybdenum cofactor biosynthesis proteins"/>
    <property type="match status" value="1"/>
</dbReference>
<dbReference type="PANTHER" id="PTHR13939:SF0">
    <property type="entry name" value="NMN AMIDOHYDROLASE-LIKE PROTEIN YFAY"/>
    <property type="match status" value="1"/>
</dbReference>
<sequence length="258" mass="29217">MSANSENKTLPPIGLVIIGDEILSSKRQDRHLAQVNELLKPRGLHISWVKMLGDNADLLVKNLRQSFADGDIVFSFGGIGATPDDRTRQSAALALGVKIERHPDAVAEIEAQFGEDAYPKRVLMAEYPQGAQIIPNFYNRVPGFSIQNHHFMPGFPMMAKPMVEWVLDNYYADFFQIPFIEKAVKIDQGHESEWIDFMQDFEERFPQLRLFSLPSIHQDGRRTIDLGVEGPATIVEEGFALILAEMEKRQQSYTLIES</sequence>
<dbReference type="Pfam" id="PF00994">
    <property type="entry name" value="MoCF_biosynth"/>
    <property type="match status" value="1"/>
</dbReference>
<feature type="domain" description="MoaB/Mog" evidence="1">
    <location>
        <begin position="14"/>
        <end position="174"/>
    </location>
</feature>
<dbReference type="InterPro" id="IPR036425">
    <property type="entry name" value="MoaB/Mog-like_dom_sf"/>
</dbReference>
<dbReference type="CDD" id="cd00885">
    <property type="entry name" value="cinA"/>
    <property type="match status" value="1"/>
</dbReference>
<gene>
    <name evidence="2" type="ORF">FE785_00580</name>
</gene>
<dbReference type="EMBL" id="CP040602">
    <property type="protein sequence ID" value="QCU89228.1"/>
    <property type="molecule type" value="Genomic_DNA"/>
</dbReference>
<proteinExistence type="predicted"/>
<name>A0A4P9K325_9GAMM</name>
<protein>
    <submittedName>
        <fullName evidence="2">Competence/damage-inducible protein A</fullName>
    </submittedName>
</protein>
<dbReference type="OrthoDB" id="9801454at2"/>
<dbReference type="PANTHER" id="PTHR13939">
    <property type="entry name" value="NICOTINAMIDE-NUCLEOTIDE AMIDOHYDROLASE PNCC"/>
    <property type="match status" value="1"/>
</dbReference>
<dbReference type="KEGG" id="thig:FE785_00580"/>
<dbReference type="RefSeq" id="WP_138563382.1">
    <property type="nucleotide sequence ID" value="NZ_CP040602.1"/>
</dbReference>
<dbReference type="InterPro" id="IPR050101">
    <property type="entry name" value="CinA"/>
</dbReference>
<dbReference type="AlphaFoldDB" id="A0A4P9K325"/>
<evidence type="ECO:0000313" key="3">
    <source>
        <dbReference type="Proteomes" id="UP000304864"/>
    </source>
</evidence>
<keyword evidence="3" id="KW-1185">Reference proteome</keyword>
<dbReference type="InterPro" id="IPR001453">
    <property type="entry name" value="MoaB/Mog_dom"/>
</dbReference>
<evidence type="ECO:0000313" key="2">
    <source>
        <dbReference type="EMBL" id="QCU89228.1"/>
    </source>
</evidence>
<dbReference type="Gene3D" id="3.40.980.10">
    <property type="entry name" value="MoaB/Mog-like domain"/>
    <property type="match status" value="1"/>
</dbReference>
<dbReference type="SMART" id="SM00852">
    <property type="entry name" value="MoCF_biosynth"/>
    <property type="match status" value="1"/>
</dbReference>
<accession>A0A4P9K325</accession>
<organism evidence="2 3">
    <name type="scientific">Thiomicrorhabdus sediminis</name>
    <dbReference type="NCBI Taxonomy" id="2580412"/>
    <lineage>
        <taxon>Bacteria</taxon>
        <taxon>Pseudomonadati</taxon>
        <taxon>Pseudomonadota</taxon>
        <taxon>Gammaproteobacteria</taxon>
        <taxon>Thiotrichales</taxon>
        <taxon>Piscirickettsiaceae</taxon>
        <taxon>Thiomicrorhabdus</taxon>
    </lineage>
</organism>